<gene>
    <name evidence="3" type="ORF">CDCA_CDCA16G4156</name>
</gene>
<reference evidence="3 4" key="1">
    <citation type="submission" date="2022-07" db="EMBL/GenBank/DDBJ databases">
        <title>Genome-wide signatures of adaptation to extreme environments.</title>
        <authorList>
            <person name="Cho C.H."/>
            <person name="Yoon H.S."/>
        </authorList>
    </citation>
    <scope>NUCLEOTIDE SEQUENCE [LARGE SCALE GENOMIC DNA]</scope>
    <source>
        <strain evidence="3 4">DBV 063 E5</strain>
    </source>
</reference>
<sequence length="165" mass="18178">MTFILATPAGRTGSRTGRIAPAIRATPGWANGTRWRVPVQRARLASLAMQQRQPQQEEQDPPPSEPVPDRAGFDGATTDEQRMEEAEKTRASQAAVERVIQQTQRTGITRDGDGKSNVWAVEPAVYTEPHDEGDRKRFLPLLIAALVVLAMVTVRFLPLANPDQV</sequence>
<dbReference type="AlphaFoldDB" id="A0AAV9J177"/>
<evidence type="ECO:0000256" key="2">
    <source>
        <dbReference type="SAM" id="Phobius"/>
    </source>
</evidence>
<feature type="compositionally biased region" description="Basic and acidic residues" evidence="1">
    <location>
        <begin position="79"/>
        <end position="90"/>
    </location>
</feature>
<feature type="region of interest" description="Disordered" evidence="1">
    <location>
        <begin position="47"/>
        <end position="97"/>
    </location>
</feature>
<name>A0AAV9J177_CYACA</name>
<keyword evidence="2" id="KW-1133">Transmembrane helix</keyword>
<evidence type="ECO:0000256" key="1">
    <source>
        <dbReference type="SAM" id="MobiDB-lite"/>
    </source>
</evidence>
<organism evidence="3 4">
    <name type="scientific">Cyanidium caldarium</name>
    <name type="common">Red alga</name>
    <dbReference type="NCBI Taxonomy" id="2771"/>
    <lineage>
        <taxon>Eukaryota</taxon>
        <taxon>Rhodophyta</taxon>
        <taxon>Bangiophyceae</taxon>
        <taxon>Cyanidiales</taxon>
        <taxon>Cyanidiaceae</taxon>
        <taxon>Cyanidium</taxon>
    </lineage>
</organism>
<evidence type="ECO:0000313" key="3">
    <source>
        <dbReference type="EMBL" id="KAK4538131.1"/>
    </source>
</evidence>
<accession>A0AAV9J177</accession>
<keyword evidence="4" id="KW-1185">Reference proteome</keyword>
<dbReference type="EMBL" id="JANCYW010000016">
    <property type="protein sequence ID" value="KAK4538131.1"/>
    <property type="molecule type" value="Genomic_DNA"/>
</dbReference>
<dbReference type="Proteomes" id="UP001301350">
    <property type="component" value="Unassembled WGS sequence"/>
</dbReference>
<evidence type="ECO:0000313" key="4">
    <source>
        <dbReference type="Proteomes" id="UP001301350"/>
    </source>
</evidence>
<comment type="caution">
    <text evidence="3">The sequence shown here is derived from an EMBL/GenBank/DDBJ whole genome shotgun (WGS) entry which is preliminary data.</text>
</comment>
<keyword evidence="2" id="KW-0472">Membrane</keyword>
<keyword evidence="2" id="KW-0812">Transmembrane</keyword>
<protein>
    <submittedName>
        <fullName evidence="3">Uncharacterized protein</fullName>
    </submittedName>
</protein>
<feature type="transmembrane region" description="Helical" evidence="2">
    <location>
        <begin position="138"/>
        <end position="157"/>
    </location>
</feature>
<proteinExistence type="predicted"/>